<keyword evidence="5 6" id="KW-0636">Prenylation</keyword>
<dbReference type="InterPro" id="IPR027417">
    <property type="entry name" value="P-loop_NTPase"/>
</dbReference>
<gene>
    <name evidence="7" type="primary">RAB32</name>
    <name evidence="7" type="ORF">CDAR_189171</name>
</gene>
<evidence type="ECO:0000256" key="6">
    <source>
        <dbReference type="RuleBase" id="RU367128"/>
    </source>
</evidence>
<dbReference type="Pfam" id="PF00071">
    <property type="entry name" value="Ras"/>
    <property type="match status" value="1"/>
</dbReference>
<dbReference type="PROSITE" id="PS51421">
    <property type="entry name" value="RAS"/>
    <property type="match status" value="1"/>
</dbReference>
<keyword evidence="8" id="KW-1185">Reference proteome</keyword>
<dbReference type="GO" id="GO:0016020">
    <property type="term" value="C:membrane"/>
    <property type="evidence" value="ECO:0007669"/>
    <property type="project" value="UniProtKB-SubCell"/>
</dbReference>
<dbReference type="GO" id="GO:0008333">
    <property type="term" value="P:endosome to lysosome transport"/>
    <property type="evidence" value="ECO:0007669"/>
    <property type="project" value="TreeGrafter"/>
</dbReference>
<dbReference type="InterPro" id="IPR030697">
    <property type="entry name" value="Rab29/Rab38/Rab32"/>
</dbReference>
<evidence type="ECO:0000256" key="2">
    <source>
        <dbReference type="ARBA" id="ARBA00022741"/>
    </source>
</evidence>
<dbReference type="GO" id="GO:0003924">
    <property type="term" value="F:GTPase activity"/>
    <property type="evidence" value="ECO:0007669"/>
    <property type="project" value="UniProtKB-UniRule"/>
</dbReference>
<evidence type="ECO:0000256" key="5">
    <source>
        <dbReference type="ARBA" id="ARBA00023289"/>
    </source>
</evidence>
<dbReference type="PROSITE" id="PS51419">
    <property type="entry name" value="RAB"/>
    <property type="match status" value="1"/>
</dbReference>
<dbReference type="InterPro" id="IPR005225">
    <property type="entry name" value="Small_GTP-bd"/>
</dbReference>
<keyword evidence="6" id="KW-0472">Membrane</keyword>
<dbReference type="InterPro" id="IPR001806">
    <property type="entry name" value="Small_GTPase"/>
</dbReference>
<comment type="similarity">
    <text evidence="1 6">Belongs to the small GTPase superfamily. Rab family.</text>
</comment>
<dbReference type="NCBIfam" id="TIGR00231">
    <property type="entry name" value="small_GTP"/>
    <property type="match status" value="1"/>
</dbReference>
<evidence type="ECO:0000313" key="7">
    <source>
        <dbReference type="EMBL" id="GIY35412.1"/>
    </source>
</evidence>
<accession>A0AAV4SS87</accession>
<dbReference type="GO" id="GO:0045335">
    <property type="term" value="C:phagocytic vesicle"/>
    <property type="evidence" value="ECO:0007669"/>
    <property type="project" value="TreeGrafter"/>
</dbReference>
<comment type="caution">
    <text evidence="7">The sequence shown here is derived from an EMBL/GenBank/DDBJ whole genome shotgun (WGS) entry which is preliminary data.</text>
</comment>
<evidence type="ECO:0000256" key="1">
    <source>
        <dbReference type="ARBA" id="ARBA00006270"/>
    </source>
</evidence>
<dbReference type="PANTHER" id="PTHR47981">
    <property type="entry name" value="RAB FAMILY"/>
    <property type="match status" value="1"/>
</dbReference>
<evidence type="ECO:0000256" key="3">
    <source>
        <dbReference type="ARBA" id="ARBA00023134"/>
    </source>
</evidence>
<keyword evidence="3 6" id="KW-0342">GTP-binding</keyword>
<dbReference type="GO" id="GO:0005525">
    <property type="term" value="F:GTP binding"/>
    <property type="evidence" value="ECO:0007669"/>
    <property type="project" value="UniProtKB-UniRule"/>
</dbReference>
<dbReference type="SMART" id="SM00173">
    <property type="entry name" value="RAS"/>
    <property type="match status" value="1"/>
</dbReference>
<dbReference type="CDD" id="cd04107">
    <property type="entry name" value="Rab32_Rab38"/>
    <property type="match status" value="1"/>
</dbReference>
<dbReference type="GO" id="GO:0005802">
    <property type="term" value="C:trans-Golgi network"/>
    <property type="evidence" value="ECO:0007669"/>
    <property type="project" value="UniProtKB-UniRule"/>
</dbReference>
<evidence type="ECO:0000256" key="4">
    <source>
        <dbReference type="ARBA" id="ARBA00023288"/>
    </source>
</evidence>
<keyword evidence="4 6" id="KW-0449">Lipoprotein</keyword>
<dbReference type="GO" id="GO:0005770">
    <property type="term" value="C:late endosome"/>
    <property type="evidence" value="ECO:0007669"/>
    <property type="project" value="TreeGrafter"/>
</dbReference>
<dbReference type="EMBL" id="BPLQ01008166">
    <property type="protein sequence ID" value="GIY35412.1"/>
    <property type="molecule type" value="Genomic_DNA"/>
</dbReference>
<sequence>MRELIFQFQGMAILLTEKETKSLKLLNDLPVTAQLRGTMNHYTTPSTYSEETEVQNNSKYEMRELMFKLLVVGDYGVGKTAIIRRYTEGTFTQNYKITIGVDFALKSLQWDENTLVTLQLWDIAGHERFGYMTATYYRHSQAAIIVFDLVRLATLDSVMKWHSDIKEKVVSSNGRPIPVILLANKCDIQGNTIPYEYLTNFCKKNNISAWFFTSAKENINIGEAVRYLVDKIISNQGESPYESTEIPNDSIRLTPKTIVKKKKIKCC</sequence>
<proteinExistence type="inferred from homology"/>
<dbReference type="PANTHER" id="PTHR47981:SF39">
    <property type="entry name" value="RAS-RELATED PROTEIN RAB"/>
    <property type="match status" value="1"/>
</dbReference>
<dbReference type="Gene3D" id="3.40.50.300">
    <property type="entry name" value="P-loop containing nucleotide triphosphate hydrolases"/>
    <property type="match status" value="1"/>
</dbReference>
<organism evidence="7 8">
    <name type="scientific">Caerostris darwini</name>
    <dbReference type="NCBI Taxonomy" id="1538125"/>
    <lineage>
        <taxon>Eukaryota</taxon>
        <taxon>Metazoa</taxon>
        <taxon>Ecdysozoa</taxon>
        <taxon>Arthropoda</taxon>
        <taxon>Chelicerata</taxon>
        <taxon>Arachnida</taxon>
        <taxon>Araneae</taxon>
        <taxon>Araneomorphae</taxon>
        <taxon>Entelegynae</taxon>
        <taxon>Araneoidea</taxon>
        <taxon>Araneidae</taxon>
        <taxon>Caerostris</taxon>
    </lineage>
</organism>
<dbReference type="SMART" id="SM00174">
    <property type="entry name" value="RHO"/>
    <property type="match status" value="1"/>
</dbReference>
<dbReference type="SUPFAM" id="SSF52540">
    <property type="entry name" value="P-loop containing nucleoside triphosphate hydrolases"/>
    <property type="match status" value="1"/>
</dbReference>
<protein>
    <recommendedName>
        <fullName evidence="6">Ras-related protein Rab</fullName>
    </recommendedName>
</protein>
<name>A0AAV4SS87_9ARAC</name>
<comment type="function">
    <text evidence="6">The small GTPases Rab are key regulators in vesicle trafficking.</text>
</comment>
<dbReference type="SMART" id="SM00176">
    <property type="entry name" value="RAN"/>
    <property type="match status" value="1"/>
</dbReference>
<dbReference type="SMART" id="SM00175">
    <property type="entry name" value="RAB"/>
    <property type="match status" value="1"/>
</dbReference>
<dbReference type="GO" id="GO:0005764">
    <property type="term" value="C:lysosome"/>
    <property type="evidence" value="ECO:0007669"/>
    <property type="project" value="TreeGrafter"/>
</dbReference>
<dbReference type="AlphaFoldDB" id="A0AAV4SS87"/>
<dbReference type="FunFam" id="3.40.50.300:FF:002133">
    <property type="entry name" value="Ras family protein"/>
    <property type="match status" value="1"/>
</dbReference>
<dbReference type="PRINTS" id="PR00449">
    <property type="entry name" value="RASTRNSFRMNG"/>
</dbReference>
<keyword evidence="2 6" id="KW-0547">Nucleotide-binding</keyword>
<comment type="subcellular location">
    <subcellularLocation>
        <location evidence="6">Membrane</location>
        <topology evidence="6">Lipid-anchor</topology>
    </subcellularLocation>
</comment>
<dbReference type="GO" id="GO:0090385">
    <property type="term" value="P:phagosome-lysosome fusion"/>
    <property type="evidence" value="ECO:0007669"/>
    <property type="project" value="TreeGrafter"/>
</dbReference>
<reference evidence="7 8" key="1">
    <citation type="submission" date="2021-06" db="EMBL/GenBank/DDBJ databases">
        <title>Caerostris darwini draft genome.</title>
        <authorList>
            <person name="Kono N."/>
            <person name="Arakawa K."/>
        </authorList>
    </citation>
    <scope>NUCLEOTIDE SEQUENCE [LARGE SCALE GENOMIC DNA]</scope>
</reference>
<dbReference type="Proteomes" id="UP001054837">
    <property type="component" value="Unassembled WGS sequence"/>
</dbReference>
<evidence type="ECO:0000313" key="8">
    <source>
        <dbReference type="Proteomes" id="UP001054837"/>
    </source>
</evidence>